<proteinExistence type="predicted"/>
<dbReference type="InterPro" id="IPR013693">
    <property type="entry name" value="SpoIID/LytB_N"/>
</dbReference>
<dbReference type="Pfam" id="PF08486">
    <property type="entry name" value="SpoIID"/>
    <property type="match status" value="1"/>
</dbReference>
<evidence type="ECO:0000313" key="4">
    <source>
        <dbReference type="Proteomes" id="UP000234950"/>
    </source>
</evidence>
<dbReference type="AlphaFoldDB" id="A0A2N5H7J4"/>
<protein>
    <recommendedName>
        <fullName evidence="2">Sporulation stage II protein D amidase enhancer LytB N-terminal domain-containing protein</fullName>
    </recommendedName>
</protein>
<evidence type="ECO:0000313" key="3">
    <source>
        <dbReference type="EMBL" id="PLS01489.1"/>
    </source>
</evidence>
<reference evidence="3 4" key="1">
    <citation type="submission" date="2017-11" db="EMBL/GenBank/DDBJ databases">
        <title>Comparitive Functional Genomics of Dry Heat Resistant strains isolated from the Viking Spacecraft.</title>
        <authorList>
            <person name="Seuylemezian A."/>
            <person name="Cooper K."/>
            <person name="Vaishampayan P."/>
        </authorList>
    </citation>
    <scope>NUCLEOTIDE SEQUENCE [LARGE SCALE GENOMIC DNA]</scope>
    <source>
        <strain evidence="3 4">V32-6</strain>
    </source>
</reference>
<dbReference type="GO" id="GO:0030435">
    <property type="term" value="P:sporulation resulting in formation of a cellular spore"/>
    <property type="evidence" value="ECO:0007669"/>
    <property type="project" value="InterPro"/>
</dbReference>
<keyword evidence="1" id="KW-0732">Signal</keyword>
<organism evidence="3 4">
    <name type="scientific">Neobacillus cucumis</name>
    <dbReference type="NCBI Taxonomy" id="1740721"/>
    <lineage>
        <taxon>Bacteria</taxon>
        <taxon>Bacillati</taxon>
        <taxon>Bacillota</taxon>
        <taxon>Bacilli</taxon>
        <taxon>Bacillales</taxon>
        <taxon>Bacillaceae</taxon>
        <taxon>Neobacillus</taxon>
    </lineage>
</organism>
<evidence type="ECO:0000259" key="2">
    <source>
        <dbReference type="Pfam" id="PF08486"/>
    </source>
</evidence>
<feature type="signal peptide" evidence="1">
    <location>
        <begin position="1"/>
        <end position="23"/>
    </location>
</feature>
<dbReference type="OrthoDB" id="9794671at2"/>
<name>A0A2N5H7J4_9BACI</name>
<gene>
    <name evidence="3" type="ORF">CVD27_24845</name>
</gene>
<evidence type="ECO:0000256" key="1">
    <source>
        <dbReference type="SAM" id="SignalP"/>
    </source>
</evidence>
<feature type="domain" description="Sporulation stage II protein D amidase enhancer LytB N-terminal" evidence="2">
    <location>
        <begin position="133"/>
        <end position="214"/>
    </location>
</feature>
<keyword evidence="4" id="KW-1185">Reference proteome</keyword>
<dbReference type="NCBIfam" id="TIGR02669">
    <property type="entry name" value="SpoIID_LytB"/>
    <property type="match status" value="1"/>
</dbReference>
<sequence length="434" mass="49142">MKKLLVIAIIAFMFLGFMPNQGAAVGKEPQLQVKLVNYLANKTSIPLKVTGTYYLNGTTYRLNPAKTYTLKVVTQKDKYGRIKPYISLYDGSTRLSIRDNITIKSSNRKDTAKLNNHSYLGNFTFTVDNGRYVSVTNAILLEDYVKCVVPAEMYPSWNREALKAQAVAARTYAYNRLNKVINDTTTYQYYVGTARLYTNTTAATQETAGQILTYNGKVIDTLFYASDGGMTESNYNEFGSPPLPYYPIQRDTYDTKIRWSPVIHKQQINTTRLDLRNPGNWWDRTFEADQTVTKNIKVWLSQNGYRNKQIKIVAIPKLAFYDKTKSGRVIRGDIQLQFYVKDKKDSTGKLQLQTISYSRVIADKVRNILGRNVIPSTLISKMTQTSSAYTITGSGSGHGVGMSQHGANNRANAGFKYKNIMAFYYPRTVVSKVY</sequence>
<dbReference type="Proteomes" id="UP000234950">
    <property type="component" value="Unassembled WGS sequence"/>
</dbReference>
<dbReference type="RefSeq" id="WP_101651476.1">
    <property type="nucleotide sequence ID" value="NZ_PGVE01000094.1"/>
</dbReference>
<accession>A0A2N5H7J4</accession>
<feature type="chain" id="PRO_5014645948" description="Sporulation stage II protein D amidase enhancer LytB N-terminal domain-containing protein" evidence="1">
    <location>
        <begin position="24"/>
        <end position="434"/>
    </location>
</feature>
<comment type="caution">
    <text evidence="3">The sequence shown here is derived from an EMBL/GenBank/DDBJ whole genome shotgun (WGS) entry which is preliminary data.</text>
</comment>
<dbReference type="EMBL" id="PGVE01000094">
    <property type="protein sequence ID" value="PLS01489.1"/>
    <property type="molecule type" value="Genomic_DNA"/>
</dbReference>
<dbReference type="InterPro" id="IPR013486">
    <property type="entry name" value="SpoIID/LytB"/>
</dbReference>